<organism evidence="1">
    <name type="scientific">marine sediment metagenome</name>
    <dbReference type="NCBI Taxonomy" id="412755"/>
    <lineage>
        <taxon>unclassified sequences</taxon>
        <taxon>metagenomes</taxon>
        <taxon>ecological metagenomes</taxon>
    </lineage>
</organism>
<comment type="caution">
    <text evidence="1">The sequence shown here is derived from an EMBL/GenBank/DDBJ whole genome shotgun (WGS) entry which is preliminary data.</text>
</comment>
<dbReference type="Gene3D" id="3.40.50.12780">
    <property type="entry name" value="N-terminal domain of ligase-like"/>
    <property type="match status" value="1"/>
</dbReference>
<protein>
    <recommendedName>
        <fullName evidence="2">AMP-dependent synthetase/ligase domain-containing protein</fullName>
    </recommendedName>
</protein>
<dbReference type="EMBL" id="LAZR01011120">
    <property type="protein sequence ID" value="KKM63325.1"/>
    <property type="molecule type" value="Genomic_DNA"/>
</dbReference>
<evidence type="ECO:0008006" key="2">
    <source>
        <dbReference type="Google" id="ProtNLM"/>
    </source>
</evidence>
<dbReference type="PANTHER" id="PTHR36932:SF1">
    <property type="entry name" value="CAPSULAR POLYSACCHARIDE BIOSYNTHESIS PROTEIN"/>
    <property type="match status" value="1"/>
</dbReference>
<evidence type="ECO:0000313" key="1">
    <source>
        <dbReference type="EMBL" id="KKM63325.1"/>
    </source>
</evidence>
<name>A0A0F9LGI3_9ZZZZ</name>
<dbReference type="AlphaFoldDB" id="A0A0F9LGI3"/>
<dbReference type="SUPFAM" id="SSF56801">
    <property type="entry name" value="Acetyl-CoA synthetase-like"/>
    <property type="match status" value="1"/>
</dbReference>
<gene>
    <name evidence="1" type="ORF">LCGC14_1512620</name>
</gene>
<dbReference type="InterPro" id="IPR042099">
    <property type="entry name" value="ANL_N_sf"/>
</dbReference>
<proteinExistence type="predicted"/>
<accession>A0A0F9LGI3</accession>
<sequence>MLQVFRKTLFWSLDILKGGIVKNHLKDVKNILENFDSIESRLRRSETLNKLLDHAANTTTYYGQFGNFKSLQDFPVINKNVIRDQYDDFRSTAFIDETNYQAYTSGSTGTPFKVYHDKNKKNRHSADVTYFNQKAGFEIGNKLFYVRHWDQYNTSTPWMVWRKNVHMHPVSRLTPTDIKHLLNAMSSDTATKGLLCYASVLDEIKRYVDNINQIPHIKRLNSIVAISETLKEDTKKSIETYFGIPVVSRYANVENGILAQQSQKGNDFHINWASYFVEILQMDSDTPAKTDEPGRIVITDLYNYCMPMIRYDTGDIGQMGPCSENGVAYPVLTKVEGRKMDMVLNTKGEMVSPYVVYHILKYPHIKQYQFIQEQEKMYRIKLNVLPEFDSGKKIISEFKNHLGAEAEILLEFVEDIPLLSSGKRKFVINKIHMSEAQERSRLQA</sequence>
<dbReference type="InterPro" id="IPR053158">
    <property type="entry name" value="CapK_Type1_Caps_Biosynth"/>
</dbReference>
<dbReference type="PANTHER" id="PTHR36932">
    <property type="entry name" value="CAPSULAR POLYSACCHARIDE BIOSYNTHESIS PROTEIN"/>
    <property type="match status" value="1"/>
</dbReference>
<reference evidence="1" key="1">
    <citation type="journal article" date="2015" name="Nature">
        <title>Complex archaea that bridge the gap between prokaryotes and eukaryotes.</title>
        <authorList>
            <person name="Spang A."/>
            <person name="Saw J.H."/>
            <person name="Jorgensen S.L."/>
            <person name="Zaremba-Niedzwiedzka K."/>
            <person name="Martijn J."/>
            <person name="Lind A.E."/>
            <person name="van Eijk R."/>
            <person name="Schleper C."/>
            <person name="Guy L."/>
            <person name="Ettema T.J."/>
        </authorList>
    </citation>
    <scope>NUCLEOTIDE SEQUENCE</scope>
</reference>